<keyword evidence="9" id="KW-0067">ATP-binding</keyword>
<gene>
    <name evidence="16" type="ORF">SAMN05444171_3313</name>
</gene>
<dbReference type="InterPro" id="IPR036890">
    <property type="entry name" value="HATPase_C_sf"/>
</dbReference>
<reference evidence="16 17" key="1">
    <citation type="submission" date="2016-10" db="EMBL/GenBank/DDBJ databases">
        <authorList>
            <person name="de Groot N.N."/>
        </authorList>
    </citation>
    <scope>NUCLEOTIDE SEQUENCE [LARGE SCALE GENOMIC DNA]</scope>
    <source>
        <strain evidence="16 17">GAS522</strain>
    </source>
</reference>
<dbReference type="InterPro" id="IPR004358">
    <property type="entry name" value="Sig_transdc_His_kin-like_C"/>
</dbReference>
<keyword evidence="6 13" id="KW-0812">Transmembrane</keyword>
<feature type="transmembrane region" description="Helical" evidence="13">
    <location>
        <begin position="9"/>
        <end position="33"/>
    </location>
</feature>
<dbReference type="PROSITE" id="PS50885">
    <property type="entry name" value="HAMP"/>
    <property type="match status" value="1"/>
</dbReference>
<dbReference type="PROSITE" id="PS50109">
    <property type="entry name" value="HIS_KIN"/>
    <property type="match status" value="1"/>
</dbReference>
<evidence type="ECO:0000256" key="3">
    <source>
        <dbReference type="ARBA" id="ARBA00012438"/>
    </source>
</evidence>
<evidence type="ECO:0000256" key="1">
    <source>
        <dbReference type="ARBA" id="ARBA00000085"/>
    </source>
</evidence>
<dbReference type="InterPro" id="IPR003660">
    <property type="entry name" value="HAMP_dom"/>
</dbReference>
<evidence type="ECO:0000256" key="11">
    <source>
        <dbReference type="ARBA" id="ARBA00023012"/>
    </source>
</evidence>
<feature type="transmembrane region" description="Helical" evidence="13">
    <location>
        <begin position="140"/>
        <end position="162"/>
    </location>
</feature>
<evidence type="ECO:0000256" key="9">
    <source>
        <dbReference type="ARBA" id="ARBA00022840"/>
    </source>
</evidence>
<organism evidence="16 17">
    <name type="scientific">Bradyrhizobium lablabi</name>
    <dbReference type="NCBI Taxonomy" id="722472"/>
    <lineage>
        <taxon>Bacteria</taxon>
        <taxon>Pseudomonadati</taxon>
        <taxon>Pseudomonadota</taxon>
        <taxon>Alphaproteobacteria</taxon>
        <taxon>Hyphomicrobiales</taxon>
        <taxon>Nitrobacteraceae</taxon>
        <taxon>Bradyrhizobium</taxon>
    </lineage>
</organism>
<evidence type="ECO:0000256" key="6">
    <source>
        <dbReference type="ARBA" id="ARBA00022692"/>
    </source>
</evidence>
<dbReference type="Gene3D" id="3.30.565.10">
    <property type="entry name" value="Histidine kinase-like ATPase, C-terminal domain"/>
    <property type="match status" value="1"/>
</dbReference>
<evidence type="ECO:0000256" key="5">
    <source>
        <dbReference type="ARBA" id="ARBA00022679"/>
    </source>
</evidence>
<comment type="subcellular location">
    <subcellularLocation>
        <location evidence="2">Membrane</location>
        <topology evidence="2">Multi-pass membrane protein</topology>
    </subcellularLocation>
</comment>
<dbReference type="GO" id="GO:0005886">
    <property type="term" value="C:plasma membrane"/>
    <property type="evidence" value="ECO:0007669"/>
    <property type="project" value="TreeGrafter"/>
</dbReference>
<dbReference type="OrthoDB" id="8673316at2"/>
<keyword evidence="8 16" id="KW-0418">Kinase</keyword>
<dbReference type="Pfam" id="PF00512">
    <property type="entry name" value="HisKA"/>
    <property type="match status" value="1"/>
</dbReference>
<name>A0A1M6YS45_9BRAD</name>
<accession>A0A1M6YS45</accession>
<feature type="domain" description="Histidine kinase" evidence="14">
    <location>
        <begin position="223"/>
        <end position="437"/>
    </location>
</feature>
<evidence type="ECO:0000313" key="16">
    <source>
        <dbReference type="EMBL" id="SED16264.1"/>
    </source>
</evidence>
<dbReference type="SMART" id="SM00387">
    <property type="entry name" value="HATPase_c"/>
    <property type="match status" value="1"/>
</dbReference>
<sequence>MTPSLRGRLFVGLTAMVAVTCAAAGFFAFRYAFDEAIEMQDATLTQIAALAIDGRFETKMTPAAPGNGVDAENRLVIEELGRRSDNAAAGGLLLTLDDGLRDVARGRERWRVLIRTRADGSRVMVGQPTSVREEIATASAFHTVVPLLLLVPLMLLVTAILVRQSLRPMTSIAETLDTRRADDLEELALDGVPQELRPFIASINRLLRRIQVMVERQRRFMADAAHELRTPITALTLQAENLDQVVLSQESAERLDALKQGARRTSRLLEQLLTLARHDFDPAVPAAVVELDRCARNVVADLLPESAEKGIDLGFDEIQPCRIDAEPLMIEILIRNILDNALRHTPRGGKIDISVQCGRDGATLTVEDTGPGIPPEDLDRIFEPFFRGTRHQGEGSGLGLSIVKRIVDNLGGVVTVQNVASAGATGLRATVRMPAVIS</sequence>
<dbReference type="PANTHER" id="PTHR45436">
    <property type="entry name" value="SENSOR HISTIDINE KINASE YKOH"/>
    <property type="match status" value="1"/>
</dbReference>
<dbReference type="InterPro" id="IPR003661">
    <property type="entry name" value="HisK_dim/P_dom"/>
</dbReference>
<dbReference type="AlphaFoldDB" id="A0A1M6YS45"/>
<dbReference type="GO" id="GO:0005524">
    <property type="term" value="F:ATP binding"/>
    <property type="evidence" value="ECO:0007669"/>
    <property type="project" value="UniProtKB-KW"/>
</dbReference>
<evidence type="ECO:0000256" key="4">
    <source>
        <dbReference type="ARBA" id="ARBA00022553"/>
    </source>
</evidence>
<keyword evidence="11" id="KW-0902">Two-component regulatory system</keyword>
<dbReference type="PANTHER" id="PTHR45436:SF14">
    <property type="entry name" value="SENSOR PROTEIN QSEC"/>
    <property type="match status" value="1"/>
</dbReference>
<keyword evidence="5" id="KW-0808">Transferase</keyword>
<evidence type="ECO:0000256" key="2">
    <source>
        <dbReference type="ARBA" id="ARBA00004141"/>
    </source>
</evidence>
<dbReference type="Gene3D" id="1.10.287.130">
    <property type="match status" value="1"/>
</dbReference>
<dbReference type="InterPro" id="IPR036097">
    <property type="entry name" value="HisK_dim/P_sf"/>
</dbReference>
<keyword evidence="10 13" id="KW-1133">Transmembrane helix</keyword>
<keyword evidence="4" id="KW-0597">Phosphoprotein</keyword>
<feature type="domain" description="HAMP" evidence="15">
    <location>
        <begin position="163"/>
        <end position="215"/>
    </location>
</feature>
<dbReference type="PRINTS" id="PR00344">
    <property type="entry name" value="BCTRLSENSOR"/>
</dbReference>
<dbReference type="InterPro" id="IPR003594">
    <property type="entry name" value="HATPase_dom"/>
</dbReference>
<evidence type="ECO:0000256" key="10">
    <source>
        <dbReference type="ARBA" id="ARBA00022989"/>
    </source>
</evidence>
<dbReference type="EC" id="2.7.13.3" evidence="3"/>
<proteinExistence type="predicted"/>
<evidence type="ECO:0000313" key="17">
    <source>
        <dbReference type="Proteomes" id="UP000183208"/>
    </source>
</evidence>
<evidence type="ECO:0000256" key="13">
    <source>
        <dbReference type="SAM" id="Phobius"/>
    </source>
</evidence>
<dbReference type="CDD" id="cd00082">
    <property type="entry name" value="HisKA"/>
    <property type="match status" value="1"/>
</dbReference>
<evidence type="ECO:0000259" key="15">
    <source>
        <dbReference type="PROSITE" id="PS50885"/>
    </source>
</evidence>
<dbReference type="InterPro" id="IPR050428">
    <property type="entry name" value="TCS_sensor_his_kinase"/>
</dbReference>
<dbReference type="GO" id="GO:0000155">
    <property type="term" value="F:phosphorelay sensor kinase activity"/>
    <property type="evidence" value="ECO:0007669"/>
    <property type="project" value="InterPro"/>
</dbReference>
<keyword evidence="7" id="KW-0547">Nucleotide-binding</keyword>
<dbReference type="EMBL" id="FNTI01000001">
    <property type="protein sequence ID" value="SED16264.1"/>
    <property type="molecule type" value="Genomic_DNA"/>
</dbReference>
<evidence type="ECO:0000256" key="7">
    <source>
        <dbReference type="ARBA" id="ARBA00022741"/>
    </source>
</evidence>
<keyword evidence="12 13" id="KW-0472">Membrane</keyword>
<evidence type="ECO:0000259" key="14">
    <source>
        <dbReference type="PROSITE" id="PS50109"/>
    </source>
</evidence>
<dbReference type="SUPFAM" id="SSF47384">
    <property type="entry name" value="Homodimeric domain of signal transducing histidine kinase"/>
    <property type="match status" value="1"/>
</dbReference>
<comment type="catalytic activity">
    <reaction evidence="1">
        <text>ATP + protein L-histidine = ADP + protein N-phospho-L-histidine.</text>
        <dbReference type="EC" id="2.7.13.3"/>
    </reaction>
</comment>
<dbReference type="Pfam" id="PF02518">
    <property type="entry name" value="HATPase_c"/>
    <property type="match status" value="1"/>
</dbReference>
<dbReference type="SUPFAM" id="SSF55874">
    <property type="entry name" value="ATPase domain of HSP90 chaperone/DNA topoisomerase II/histidine kinase"/>
    <property type="match status" value="1"/>
</dbReference>
<protein>
    <recommendedName>
        <fullName evidence="3">histidine kinase</fullName>
        <ecNumber evidence="3">2.7.13.3</ecNumber>
    </recommendedName>
</protein>
<dbReference type="SMART" id="SM00388">
    <property type="entry name" value="HisKA"/>
    <property type="match status" value="1"/>
</dbReference>
<dbReference type="InterPro" id="IPR005467">
    <property type="entry name" value="His_kinase_dom"/>
</dbReference>
<dbReference type="CDD" id="cd00075">
    <property type="entry name" value="HATPase"/>
    <property type="match status" value="1"/>
</dbReference>
<evidence type="ECO:0000256" key="12">
    <source>
        <dbReference type="ARBA" id="ARBA00023136"/>
    </source>
</evidence>
<evidence type="ECO:0000256" key="8">
    <source>
        <dbReference type="ARBA" id="ARBA00022777"/>
    </source>
</evidence>
<dbReference type="Proteomes" id="UP000183208">
    <property type="component" value="Unassembled WGS sequence"/>
</dbReference>